<dbReference type="EMBL" id="QOZG01000001">
    <property type="protein sequence ID" value="RCS25839.1"/>
    <property type="molecule type" value="Genomic_DNA"/>
</dbReference>
<dbReference type="AlphaFoldDB" id="A0A368K918"/>
<protein>
    <submittedName>
        <fullName evidence="1">HK97 gp10 family phage protein</fullName>
    </submittedName>
</protein>
<gene>
    <name evidence="1" type="ORF">DUT91_03510</name>
</gene>
<keyword evidence="2" id="KW-1185">Reference proteome</keyword>
<name>A0A368K918_9HYPH</name>
<dbReference type="Proteomes" id="UP000253420">
    <property type="component" value="Unassembled WGS sequence"/>
</dbReference>
<sequence length="140" mass="15389">MASDRDRMLRLKRRMLDLPKSIREAASRATLEGAEELAASIRNLAPVDSGALRDSIVVTPGGQTTPPYSQPGGSQVVSENAAVVTVGNTDARYPHLVEYGTKDTTAQPFFWPAVRSKRKRLAARIKRQITKAAKEEWKGK</sequence>
<evidence type="ECO:0000313" key="2">
    <source>
        <dbReference type="Proteomes" id="UP000253420"/>
    </source>
</evidence>
<dbReference type="NCBIfam" id="TIGR01725">
    <property type="entry name" value="phge_HK97_gp10"/>
    <property type="match status" value="1"/>
</dbReference>
<dbReference type="InterPro" id="IPR010064">
    <property type="entry name" value="HK97-gp10_tail"/>
</dbReference>
<accession>A0A368K918</accession>
<dbReference type="Pfam" id="PF04883">
    <property type="entry name" value="HK97-gp10_like"/>
    <property type="match status" value="1"/>
</dbReference>
<proteinExistence type="predicted"/>
<dbReference type="OrthoDB" id="8480914at2"/>
<comment type="caution">
    <text evidence="1">The sequence shown here is derived from an EMBL/GenBank/DDBJ whole genome shotgun (WGS) entry which is preliminary data.</text>
</comment>
<evidence type="ECO:0000313" key="1">
    <source>
        <dbReference type="EMBL" id="RCS25839.1"/>
    </source>
</evidence>
<reference evidence="1 2" key="1">
    <citation type="submission" date="2018-07" db="EMBL/GenBank/DDBJ databases">
        <title>The draft genome of Phyllobacterium salinisoli.</title>
        <authorList>
            <person name="Liu L."/>
            <person name="Li L."/>
            <person name="Zhang X."/>
            <person name="Liang L."/>
        </authorList>
    </citation>
    <scope>NUCLEOTIDE SEQUENCE [LARGE SCALE GENOMIC DNA]</scope>
    <source>
        <strain evidence="1 2">LLAN61</strain>
    </source>
</reference>
<dbReference type="RefSeq" id="WP_114438930.1">
    <property type="nucleotide sequence ID" value="NZ_QOZG01000001.1"/>
</dbReference>
<organism evidence="1 2">
    <name type="scientific">Phyllobacterium salinisoli</name>
    <dbReference type="NCBI Taxonomy" id="1899321"/>
    <lineage>
        <taxon>Bacteria</taxon>
        <taxon>Pseudomonadati</taxon>
        <taxon>Pseudomonadota</taxon>
        <taxon>Alphaproteobacteria</taxon>
        <taxon>Hyphomicrobiales</taxon>
        <taxon>Phyllobacteriaceae</taxon>
        <taxon>Phyllobacterium</taxon>
    </lineage>
</organism>